<dbReference type="PROSITE" id="PS50261">
    <property type="entry name" value="G_PROTEIN_RECEP_F2_4"/>
    <property type="match status" value="1"/>
</dbReference>
<keyword evidence="4 13" id="KW-0812">Transmembrane</keyword>
<feature type="transmembrane region" description="Helical" evidence="13">
    <location>
        <begin position="243"/>
        <end position="264"/>
    </location>
</feature>
<keyword evidence="8 13" id="KW-0472">Membrane</keyword>
<keyword evidence="18" id="KW-1185">Reference proteome</keyword>
<organism evidence="17 18">
    <name type="scientific">Xyrichtys novacula</name>
    <name type="common">Pearly razorfish</name>
    <name type="synonym">Hemipteronotus novacula</name>
    <dbReference type="NCBI Taxonomy" id="13765"/>
    <lineage>
        <taxon>Eukaryota</taxon>
        <taxon>Metazoa</taxon>
        <taxon>Chordata</taxon>
        <taxon>Craniata</taxon>
        <taxon>Vertebrata</taxon>
        <taxon>Euteleostomi</taxon>
        <taxon>Actinopterygii</taxon>
        <taxon>Neopterygii</taxon>
        <taxon>Teleostei</taxon>
        <taxon>Neoteleostei</taxon>
        <taxon>Acanthomorphata</taxon>
        <taxon>Eupercaria</taxon>
        <taxon>Labriformes</taxon>
        <taxon>Labridae</taxon>
        <taxon>Xyrichtys</taxon>
    </lineage>
</organism>
<feature type="transmembrane region" description="Helical" evidence="13">
    <location>
        <begin position="359"/>
        <end position="380"/>
    </location>
</feature>
<dbReference type="GO" id="GO:0017046">
    <property type="term" value="F:peptide hormone binding"/>
    <property type="evidence" value="ECO:0007669"/>
    <property type="project" value="TreeGrafter"/>
</dbReference>
<feature type="transmembrane region" description="Helical" evidence="13">
    <location>
        <begin position="210"/>
        <end position="236"/>
    </location>
</feature>
<evidence type="ECO:0000313" key="17">
    <source>
        <dbReference type="EMBL" id="CAJ1072985.1"/>
    </source>
</evidence>
<evidence type="ECO:0000256" key="7">
    <source>
        <dbReference type="ARBA" id="ARBA00023040"/>
    </source>
</evidence>
<keyword evidence="12" id="KW-0807">Transducer</keyword>
<dbReference type="GO" id="GO:0007188">
    <property type="term" value="P:adenylate cyclase-modulating G protein-coupled receptor signaling pathway"/>
    <property type="evidence" value="ECO:0007669"/>
    <property type="project" value="TreeGrafter"/>
</dbReference>
<feature type="signal peptide" evidence="14">
    <location>
        <begin position="1"/>
        <end position="22"/>
    </location>
</feature>
<reference evidence="17" key="1">
    <citation type="submission" date="2023-08" db="EMBL/GenBank/DDBJ databases">
        <authorList>
            <person name="Alioto T."/>
            <person name="Alioto T."/>
            <person name="Gomez Garrido J."/>
        </authorList>
    </citation>
    <scope>NUCLEOTIDE SEQUENCE</scope>
</reference>
<keyword evidence="10 17" id="KW-0675">Receptor</keyword>
<dbReference type="SUPFAM" id="SSF111418">
    <property type="entry name" value="Hormone receptor domain"/>
    <property type="match status" value="1"/>
</dbReference>
<dbReference type="Gene3D" id="4.10.1240.10">
    <property type="entry name" value="GPCR, family 2, extracellular hormone receptor domain"/>
    <property type="match status" value="1"/>
</dbReference>
<evidence type="ECO:0000256" key="1">
    <source>
        <dbReference type="ARBA" id="ARBA00004651"/>
    </source>
</evidence>
<dbReference type="InterPro" id="IPR047035">
    <property type="entry name" value="VIP-R2_7TM"/>
</dbReference>
<dbReference type="AlphaFoldDB" id="A0AAV1GII6"/>
<dbReference type="InterPro" id="IPR000832">
    <property type="entry name" value="GPCR_2_secretin-like"/>
</dbReference>
<dbReference type="PANTHER" id="PTHR45620">
    <property type="entry name" value="PDF RECEPTOR-LIKE PROTEIN-RELATED"/>
    <property type="match status" value="1"/>
</dbReference>
<evidence type="ECO:0000259" key="16">
    <source>
        <dbReference type="PROSITE" id="PS50261"/>
    </source>
</evidence>
<sequence length="440" mass="50148">MKMKSLLLVTLCFSTCPLTVDGRHPNCNFMLEVEKDQAECLRKLKEEEEAAGSEKVSGCRGEWDNIACWERAEINKTITIPCPRVLTTVFGRNGNISRNCSSSGWSDVFPNISSVCGSDTSQDKLVFYMVVQTLYTLGHSLSLIALTTGSAILCLFRRLHCTRNYIHLNLFFSFILRAVAVLVKDDILFNRTSHCSNQPSLVGCKASLVFFQYFIMANFFWLLVEGLYLHTLLVVIFSENRHFIIYMFIGWGIPTVFVFAWVMTRIFLEDTGCWERNDNPIPNWVINGPIGFSIMVNFLLFINIIRILVQKLRCPDVGGNDQSQYRRLAKSTLLLIPLFGIHYVVFVSLSESIAEDYKIFFDLALGSFQGLVVAILYCFLNSEVQGELKRKWRSICLNCHLNRAHPLNNTLTARNGSEHMVQLHRNSRTQSILQSETTVL</sequence>
<comment type="subcellular location">
    <subcellularLocation>
        <location evidence="1">Cell membrane</location>
        <topology evidence="1">Multi-pass membrane protein</topology>
    </subcellularLocation>
</comment>
<dbReference type="PRINTS" id="PR00491">
    <property type="entry name" value="VASOACTVEIPR"/>
</dbReference>
<dbReference type="GO" id="GO:0008528">
    <property type="term" value="F:G protein-coupled peptide receptor activity"/>
    <property type="evidence" value="ECO:0007669"/>
    <property type="project" value="TreeGrafter"/>
</dbReference>
<feature type="chain" id="PRO_5043393218" evidence="14">
    <location>
        <begin position="23"/>
        <end position="440"/>
    </location>
</feature>
<dbReference type="FunFam" id="1.20.1070.10:FF:000032">
    <property type="entry name" value="Vasoactive intestinal polypeptide receptor 1"/>
    <property type="match status" value="1"/>
</dbReference>
<dbReference type="InterPro" id="IPR050332">
    <property type="entry name" value="GPCR_2"/>
</dbReference>
<dbReference type="PROSITE" id="PS00649">
    <property type="entry name" value="G_PROTEIN_RECEP_F2_1"/>
    <property type="match status" value="1"/>
</dbReference>
<keyword evidence="11" id="KW-0325">Glycoprotein</keyword>
<feature type="transmembrane region" description="Helical" evidence="13">
    <location>
        <begin position="125"/>
        <end position="153"/>
    </location>
</feature>
<feature type="transmembrane region" description="Helical" evidence="13">
    <location>
        <begin position="328"/>
        <end position="347"/>
    </location>
</feature>
<dbReference type="PROSITE" id="PS00650">
    <property type="entry name" value="G_PROTEIN_RECEP_F2_2"/>
    <property type="match status" value="1"/>
</dbReference>
<dbReference type="InterPro" id="IPR036445">
    <property type="entry name" value="GPCR_2_extracell_dom_sf"/>
</dbReference>
<keyword evidence="9" id="KW-1015">Disulfide bond</keyword>
<dbReference type="PANTHER" id="PTHR45620:SF22">
    <property type="entry name" value="VASOACTIVE INTESTINAL POLYPEPTIDE RECEPTOR 2"/>
    <property type="match status" value="1"/>
</dbReference>
<dbReference type="Proteomes" id="UP001178508">
    <property type="component" value="Chromosome 14"/>
</dbReference>
<evidence type="ECO:0000256" key="12">
    <source>
        <dbReference type="ARBA" id="ARBA00023224"/>
    </source>
</evidence>
<evidence type="ECO:0000259" key="15">
    <source>
        <dbReference type="PROSITE" id="PS50227"/>
    </source>
</evidence>
<dbReference type="InterPro" id="IPR017983">
    <property type="entry name" value="GPCR_2_secretin-like_CS"/>
</dbReference>
<dbReference type="CDD" id="cd15986">
    <property type="entry name" value="7tmB1_VIP-R2"/>
    <property type="match status" value="1"/>
</dbReference>
<dbReference type="Pfam" id="PF02793">
    <property type="entry name" value="HRM"/>
    <property type="match status" value="1"/>
</dbReference>
<keyword evidence="7" id="KW-0297">G-protein coupled receptor</keyword>
<dbReference type="InterPro" id="IPR001571">
    <property type="entry name" value="GPCR_2_VIP_rcpt"/>
</dbReference>
<dbReference type="SMART" id="SM00008">
    <property type="entry name" value="HormR"/>
    <property type="match status" value="1"/>
</dbReference>
<feature type="transmembrane region" description="Helical" evidence="13">
    <location>
        <begin position="165"/>
        <end position="183"/>
    </location>
</feature>
<dbReference type="InterPro" id="IPR017981">
    <property type="entry name" value="GPCR_2-like_7TM"/>
</dbReference>
<evidence type="ECO:0000256" key="8">
    <source>
        <dbReference type="ARBA" id="ARBA00023136"/>
    </source>
</evidence>
<comment type="similarity">
    <text evidence="2">Belongs to the G-protein coupled receptor 2 family.</text>
</comment>
<dbReference type="GO" id="GO:0005886">
    <property type="term" value="C:plasma membrane"/>
    <property type="evidence" value="ECO:0007669"/>
    <property type="project" value="UniProtKB-SubCell"/>
</dbReference>
<dbReference type="Gene3D" id="1.20.1070.10">
    <property type="entry name" value="Rhodopsin 7-helix transmembrane proteins"/>
    <property type="match status" value="1"/>
</dbReference>
<dbReference type="GO" id="GO:0004999">
    <property type="term" value="F:vasoactive intestinal polypeptide receptor activity"/>
    <property type="evidence" value="ECO:0007669"/>
    <property type="project" value="InterPro"/>
</dbReference>
<feature type="domain" description="G-protein coupled receptors family 2 profile 2" evidence="16">
    <location>
        <begin position="131"/>
        <end position="381"/>
    </location>
</feature>
<dbReference type="PROSITE" id="PS50227">
    <property type="entry name" value="G_PROTEIN_RECEP_F2_3"/>
    <property type="match status" value="1"/>
</dbReference>
<feature type="transmembrane region" description="Helical" evidence="13">
    <location>
        <begin position="284"/>
        <end position="308"/>
    </location>
</feature>
<evidence type="ECO:0000256" key="11">
    <source>
        <dbReference type="ARBA" id="ARBA00023180"/>
    </source>
</evidence>
<evidence type="ECO:0000256" key="5">
    <source>
        <dbReference type="ARBA" id="ARBA00022729"/>
    </source>
</evidence>
<keyword evidence="6 13" id="KW-1133">Transmembrane helix</keyword>
<evidence type="ECO:0000256" key="9">
    <source>
        <dbReference type="ARBA" id="ARBA00023157"/>
    </source>
</evidence>
<dbReference type="SUPFAM" id="SSF81321">
    <property type="entry name" value="Family A G protein-coupled receptor-like"/>
    <property type="match status" value="1"/>
</dbReference>
<name>A0AAV1GII6_XYRNO</name>
<evidence type="ECO:0000256" key="6">
    <source>
        <dbReference type="ARBA" id="ARBA00022989"/>
    </source>
</evidence>
<evidence type="ECO:0000256" key="3">
    <source>
        <dbReference type="ARBA" id="ARBA00022475"/>
    </source>
</evidence>
<keyword evidence="3" id="KW-1003">Cell membrane</keyword>
<dbReference type="InterPro" id="IPR002284">
    <property type="entry name" value="GPCR_2_VIP_rcpt_2"/>
</dbReference>
<dbReference type="GO" id="GO:0007166">
    <property type="term" value="P:cell surface receptor signaling pathway"/>
    <property type="evidence" value="ECO:0007669"/>
    <property type="project" value="InterPro"/>
</dbReference>
<evidence type="ECO:0000313" key="18">
    <source>
        <dbReference type="Proteomes" id="UP001178508"/>
    </source>
</evidence>
<evidence type="ECO:0000256" key="4">
    <source>
        <dbReference type="ARBA" id="ARBA00022692"/>
    </source>
</evidence>
<dbReference type="InterPro" id="IPR001879">
    <property type="entry name" value="GPCR_2_extracellular_dom"/>
</dbReference>
<keyword evidence="5 14" id="KW-0732">Signal</keyword>
<evidence type="ECO:0000256" key="2">
    <source>
        <dbReference type="ARBA" id="ARBA00005314"/>
    </source>
</evidence>
<evidence type="ECO:0000256" key="14">
    <source>
        <dbReference type="SAM" id="SignalP"/>
    </source>
</evidence>
<accession>A0AAV1GII6</accession>
<protein>
    <submittedName>
        <fullName evidence="17">Vasoactive intestinal polypeptide receptor 2 isoform X1</fullName>
    </submittedName>
</protein>
<evidence type="ECO:0000256" key="10">
    <source>
        <dbReference type="ARBA" id="ARBA00023170"/>
    </source>
</evidence>
<dbReference type="PRINTS" id="PR01155">
    <property type="entry name" value="VIP2RECEPTOR"/>
</dbReference>
<gene>
    <name evidence="17" type="ORF">XNOV1_A008565</name>
</gene>
<evidence type="ECO:0000256" key="13">
    <source>
        <dbReference type="SAM" id="Phobius"/>
    </source>
</evidence>
<proteinExistence type="inferred from homology"/>
<dbReference type="EMBL" id="OY660877">
    <property type="protein sequence ID" value="CAJ1072985.1"/>
    <property type="molecule type" value="Genomic_DNA"/>
</dbReference>
<dbReference type="PRINTS" id="PR00249">
    <property type="entry name" value="GPCRSECRETIN"/>
</dbReference>
<dbReference type="Pfam" id="PF00002">
    <property type="entry name" value="7tm_2"/>
    <property type="match status" value="1"/>
</dbReference>
<feature type="domain" description="G-protein coupled receptors family 2 profile 1" evidence="15">
    <location>
        <begin position="39"/>
        <end position="120"/>
    </location>
</feature>